<feature type="domain" description="ABC transmembrane type-1" evidence="10">
    <location>
        <begin position="93"/>
        <end position="375"/>
    </location>
</feature>
<dbReference type="FunFam" id="3.40.50.300:FF:000482">
    <property type="entry name" value="Multidrug resistance-associated protein member 4"/>
    <property type="match status" value="1"/>
</dbReference>
<dbReference type="PROSITE" id="PS50893">
    <property type="entry name" value="ABC_TRANSPORTER_2"/>
    <property type="match status" value="2"/>
</dbReference>
<gene>
    <name evidence="11" type="ORF">PHAECO_LOCUS12451</name>
</gene>
<proteinExistence type="predicted"/>
<dbReference type="SMART" id="SM00382">
    <property type="entry name" value="AAA"/>
    <property type="match status" value="2"/>
</dbReference>
<dbReference type="InterPro" id="IPR044726">
    <property type="entry name" value="ABCC_6TM_D2"/>
</dbReference>
<evidence type="ECO:0000256" key="1">
    <source>
        <dbReference type="ARBA" id="ARBA00004141"/>
    </source>
</evidence>
<dbReference type="EMBL" id="OU896715">
    <property type="protein sequence ID" value="CAH1183163.1"/>
    <property type="molecule type" value="Genomic_DNA"/>
</dbReference>
<dbReference type="PROSITE" id="PS50929">
    <property type="entry name" value="ABC_TM1F"/>
    <property type="match status" value="2"/>
</dbReference>
<feature type="domain" description="ABC transmembrane type-1" evidence="10">
    <location>
        <begin position="774"/>
        <end position="1035"/>
    </location>
</feature>
<accession>A0A9P0DV34</accession>
<dbReference type="GO" id="GO:0140359">
    <property type="term" value="F:ABC-type transporter activity"/>
    <property type="evidence" value="ECO:0007669"/>
    <property type="project" value="InterPro"/>
</dbReference>
<evidence type="ECO:0000256" key="5">
    <source>
        <dbReference type="ARBA" id="ARBA00022840"/>
    </source>
</evidence>
<dbReference type="PANTHER" id="PTHR24223:SF448">
    <property type="entry name" value="FI20146P1-RELATED"/>
    <property type="match status" value="1"/>
</dbReference>
<feature type="transmembrane region" description="Helical" evidence="8">
    <location>
        <begin position="21"/>
        <end position="38"/>
    </location>
</feature>
<dbReference type="GO" id="GO:0005524">
    <property type="term" value="F:ATP binding"/>
    <property type="evidence" value="ECO:0007669"/>
    <property type="project" value="UniProtKB-KW"/>
</dbReference>
<keyword evidence="7 8" id="KW-0472">Membrane</keyword>
<keyword evidence="3 8" id="KW-0812">Transmembrane</keyword>
<dbReference type="InterPro" id="IPR003439">
    <property type="entry name" value="ABC_transporter-like_ATP-bd"/>
</dbReference>
<evidence type="ECO:0008006" key="13">
    <source>
        <dbReference type="Google" id="ProtNLM"/>
    </source>
</evidence>
<dbReference type="InterPro" id="IPR027417">
    <property type="entry name" value="P-loop_NTPase"/>
</dbReference>
<dbReference type="PROSITE" id="PS00211">
    <property type="entry name" value="ABC_TRANSPORTER_1"/>
    <property type="match status" value="2"/>
</dbReference>
<dbReference type="InterPro" id="IPR011527">
    <property type="entry name" value="ABC1_TM_dom"/>
</dbReference>
<dbReference type="FunFam" id="1.20.1560.10:FF:000026">
    <property type="entry name" value="Multidrug resistance-associated protein lethal(2)03659"/>
    <property type="match status" value="1"/>
</dbReference>
<evidence type="ECO:0000313" key="12">
    <source>
        <dbReference type="Proteomes" id="UP001153737"/>
    </source>
</evidence>
<keyword evidence="4" id="KW-0547">Nucleotide-binding</keyword>
<feature type="transmembrane region" description="Helical" evidence="8">
    <location>
        <begin position="795"/>
        <end position="821"/>
    </location>
</feature>
<feature type="domain" description="ABC transporter" evidence="9">
    <location>
        <begin position="421"/>
        <end position="644"/>
    </location>
</feature>
<evidence type="ECO:0000256" key="7">
    <source>
        <dbReference type="ARBA" id="ARBA00023136"/>
    </source>
</evidence>
<evidence type="ECO:0000256" key="4">
    <source>
        <dbReference type="ARBA" id="ARBA00022741"/>
    </source>
</evidence>
<comment type="subcellular location">
    <subcellularLocation>
        <location evidence="1">Membrane</location>
        <topology evidence="1">Multi-pass membrane protein</topology>
    </subcellularLocation>
</comment>
<dbReference type="InterPro" id="IPR003593">
    <property type="entry name" value="AAA+_ATPase"/>
</dbReference>
<keyword evidence="12" id="KW-1185">Reference proteome</keyword>
<name>A0A9P0DV34_PHACE</name>
<dbReference type="Pfam" id="PF00664">
    <property type="entry name" value="ABC_membrane"/>
    <property type="match status" value="2"/>
</dbReference>
<feature type="transmembrane region" description="Helical" evidence="8">
    <location>
        <begin position="79"/>
        <end position="101"/>
    </location>
</feature>
<dbReference type="InterPro" id="IPR017871">
    <property type="entry name" value="ABC_transporter-like_CS"/>
</dbReference>
<dbReference type="InterPro" id="IPR036640">
    <property type="entry name" value="ABC1_TM_sf"/>
</dbReference>
<feature type="transmembrane region" description="Helical" evidence="8">
    <location>
        <begin position="358"/>
        <end position="378"/>
    </location>
</feature>
<dbReference type="InterPro" id="IPR044746">
    <property type="entry name" value="ABCC_6TM_D1"/>
</dbReference>
<dbReference type="FunFam" id="1.20.1560.10:FF:000014">
    <property type="entry name" value="Multidrug resistance-associated protein member 4"/>
    <property type="match status" value="1"/>
</dbReference>
<feature type="domain" description="ABC transporter" evidence="9">
    <location>
        <begin position="1070"/>
        <end position="1303"/>
    </location>
</feature>
<evidence type="ECO:0000259" key="10">
    <source>
        <dbReference type="PROSITE" id="PS50929"/>
    </source>
</evidence>
<feature type="transmembrane region" description="Helical" evidence="8">
    <location>
        <begin position="313"/>
        <end position="338"/>
    </location>
</feature>
<dbReference type="PANTHER" id="PTHR24223">
    <property type="entry name" value="ATP-BINDING CASSETTE SUB-FAMILY C"/>
    <property type="match status" value="1"/>
</dbReference>
<feature type="transmembrane region" description="Helical" evidence="8">
    <location>
        <begin position="132"/>
        <end position="153"/>
    </location>
</feature>
<evidence type="ECO:0000256" key="6">
    <source>
        <dbReference type="ARBA" id="ARBA00022989"/>
    </source>
</evidence>
<evidence type="ECO:0000256" key="2">
    <source>
        <dbReference type="ARBA" id="ARBA00022448"/>
    </source>
</evidence>
<dbReference type="OrthoDB" id="6500128at2759"/>
<evidence type="ECO:0000256" key="8">
    <source>
        <dbReference type="SAM" id="Phobius"/>
    </source>
</evidence>
<evidence type="ECO:0000313" key="11">
    <source>
        <dbReference type="EMBL" id="CAH1183163.1"/>
    </source>
</evidence>
<dbReference type="CDD" id="cd03244">
    <property type="entry name" value="ABCC_MRP_domain2"/>
    <property type="match status" value="1"/>
</dbReference>
<dbReference type="InterPro" id="IPR050173">
    <property type="entry name" value="ABC_transporter_C-like"/>
</dbReference>
<reference evidence="11" key="1">
    <citation type="submission" date="2022-01" db="EMBL/GenBank/DDBJ databases">
        <authorList>
            <person name="King R."/>
        </authorList>
    </citation>
    <scope>NUCLEOTIDE SEQUENCE</scope>
</reference>
<feature type="transmembrane region" description="Helical" evidence="8">
    <location>
        <begin position="700"/>
        <end position="716"/>
    </location>
</feature>
<keyword evidence="2" id="KW-0813">Transport</keyword>
<keyword evidence="6 8" id="KW-1133">Transmembrane helix</keyword>
<dbReference type="Pfam" id="PF00005">
    <property type="entry name" value="ABC_tran"/>
    <property type="match status" value="2"/>
</dbReference>
<protein>
    <recommendedName>
        <fullName evidence="13">Multidrug resistance-associated protein lethal(2)03659</fullName>
    </recommendedName>
</protein>
<organism evidence="11 12">
    <name type="scientific">Phaedon cochleariae</name>
    <name type="common">Mustard beetle</name>
    <dbReference type="NCBI Taxonomy" id="80249"/>
    <lineage>
        <taxon>Eukaryota</taxon>
        <taxon>Metazoa</taxon>
        <taxon>Ecdysozoa</taxon>
        <taxon>Arthropoda</taxon>
        <taxon>Hexapoda</taxon>
        <taxon>Insecta</taxon>
        <taxon>Pterygota</taxon>
        <taxon>Neoptera</taxon>
        <taxon>Endopterygota</taxon>
        <taxon>Coleoptera</taxon>
        <taxon>Polyphaga</taxon>
        <taxon>Cucujiformia</taxon>
        <taxon>Chrysomeloidea</taxon>
        <taxon>Chrysomelidae</taxon>
        <taxon>Chrysomelinae</taxon>
        <taxon>Chrysomelini</taxon>
        <taxon>Phaedon</taxon>
    </lineage>
</organism>
<dbReference type="GO" id="GO:0016887">
    <property type="term" value="F:ATP hydrolysis activity"/>
    <property type="evidence" value="ECO:0007669"/>
    <property type="project" value="InterPro"/>
</dbReference>
<evidence type="ECO:0000259" key="9">
    <source>
        <dbReference type="PROSITE" id="PS50893"/>
    </source>
</evidence>
<feature type="transmembrane region" description="Helical" evidence="8">
    <location>
        <begin position="978"/>
        <end position="999"/>
    </location>
</feature>
<dbReference type="FunFam" id="3.40.50.300:FF:000163">
    <property type="entry name" value="Multidrug resistance-associated protein member 4"/>
    <property type="match status" value="1"/>
</dbReference>
<evidence type="ECO:0000256" key="3">
    <source>
        <dbReference type="ARBA" id="ARBA00022692"/>
    </source>
</evidence>
<feature type="transmembrane region" description="Helical" evidence="8">
    <location>
        <begin position="1005"/>
        <end position="1027"/>
    </location>
</feature>
<keyword evidence="5" id="KW-0067">ATP-binding</keyword>
<dbReference type="Gene3D" id="1.20.1560.10">
    <property type="entry name" value="ABC transporter type 1, transmembrane domain"/>
    <property type="match status" value="2"/>
</dbReference>
<dbReference type="SUPFAM" id="SSF90123">
    <property type="entry name" value="ABC transporter transmembrane region"/>
    <property type="match status" value="2"/>
</dbReference>
<dbReference type="CDD" id="cd03250">
    <property type="entry name" value="ABCC_MRP_domain1"/>
    <property type="match status" value="1"/>
</dbReference>
<dbReference type="GO" id="GO:0016020">
    <property type="term" value="C:membrane"/>
    <property type="evidence" value="ECO:0007669"/>
    <property type="project" value="UniProtKB-SubCell"/>
</dbReference>
<dbReference type="CDD" id="cd18579">
    <property type="entry name" value="ABC_6TM_ABCC_D1"/>
    <property type="match status" value="1"/>
</dbReference>
<dbReference type="Gene3D" id="3.40.50.300">
    <property type="entry name" value="P-loop containing nucleotide triphosphate hydrolases"/>
    <property type="match status" value="2"/>
</dbReference>
<dbReference type="SUPFAM" id="SSF52540">
    <property type="entry name" value="P-loop containing nucleoside triphosphate hydrolases"/>
    <property type="match status" value="2"/>
</dbReference>
<reference evidence="11" key="2">
    <citation type="submission" date="2022-10" db="EMBL/GenBank/DDBJ databases">
        <authorList>
            <consortium name="ENA_rothamsted_submissions"/>
            <consortium name="culmorum"/>
            <person name="King R."/>
        </authorList>
    </citation>
    <scope>NUCLEOTIDE SEQUENCE</scope>
</reference>
<dbReference type="CDD" id="cd18580">
    <property type="entry name" value="ABC_6TM_ABCC_D2"/>
    <property type="match status" value="1"/>
</dbReference>
<sequence>MEEHGAEEKPKKKNRYDDSNIVFRLFFCWLLPFFYMGYKRELTEDDMNDHRKAHDAGKLGDRMEAAWNKQLMKNKKDPSLIKAILSVFLPEVLGLFLIVSICEGSRLLQPLLISQLLAFYDNNEIEQNKNDAYLYAGLIVLTALIAVFSIHYYQLRIAQVGIKVRIVMCSLIYRKALRLNQSALADTTVGQMVNLLSNDVGRFETGMNFLHHLWLAPLETFLVMYLCYNEVGYTGLVGTAFLLLSIPVQSWLGKKTSQMRLNVAIRTDERVRLMNEIIAGVQVIKMYTWEKPFTKLVEVVRAREIKYIRFTSVIRAILMSCGLVLNRAAVFLCIVVYVLTGNVLTSAYCFTMTSFYRILASVTMFLPMAISTIAEMMISVRRIKQFLLYDELDADTSWHLDSSNSLSNGSLKPSNSGTVGIRLKRVSAKWLKTNPENNLSDIDMSVRPGDLIAVVGPVGTGKTTLLNLILGELKPSDGSVQVKGSISYASQEPWLFGGTLRQNILFGQPFDQKKYDEVVRVCALERDFALFPYGDKTLSGERGVSLSGGQRARINLARAVYKEADIYLLDDPLSAVDAHVGKQLFDECISSYLANKCVILVTHQLQYLKKVKRIYLLEEGRVLVTGSYDDFRNTDSKFSKLLEDLEVEEEEIRRKSKMVEAEGKKEDTEGPAQVLKKEEKGVGNISWWVYKSYMKAGGNILKFIFVVLAFIISQMLDSMAEYFITFWVNINQDSKNNSTEILQRGYLQNDSSQLFSDTENMFNTSENPLPIQQLVPRDEPIVWWLSFLFTSDYTVIYYAILFLLIVIFAFSRSIVFYSWCITAASRMHNKMFNNIVYSPMSFFNNNPSGRILNRFSKDIGSLDEVLPMTLLDTMQIGLSVLSISVVIGSLSVWILVPTIFILTLFYFMRVFYLETSRDVKRIDSITRSPIFTHLTASLQGLTTIRAFGAEEVLKIEFDGYQNTNSAASFMFLGASRTFGFWLDFLCVVYVACVLAILLFLKSETFGGNIGLALTQTMGLMGMFQWGMRQWSEMENQMTSVERVQEYADLKPESEGSVRDPPKHWPEMGAVEFRDMSLRYSPEQPFVLRNLSFRVNAGEKVGIVGRTGAGKSSLIQALFRLASIEGSILIDEVDTKTVSLKTLRSKISIIPQEPVLFSGTLRKNLDPFDEYKDEILWDALEQVELKNAVTDLPSALESKMAEGGSNFSVGQRQLVCLARAIVRNNKVLVLDEATANVDPHTDSLIQQTIRKRFADCTVLTIAHRLHTIMDSDKVLVMDAGKCVEFDHPHLLLQNGNGVFHSLVMQTGRATAKNLMAIAEEKFNSEKNT</sequence>
<feature type="transmembrane region" description="Helical" evidence="8">
    <location>
        <begin position="232"/>
        <end position="252"/>
    </location>
</feature>
<dbReference type="Proteomes" id="UP001153737">
    <property type="component" value="Chromosome 9"/>
</dbReference>